<dbReference type="Pfam" id="PF20431">
    <property type="entry name" value="E_motif"/>
    <property type="match status" value="1"/>
</dbReference>
<sequence length="432" mass="47256">MASLALTHVPSSSQPTSPPTKSFPSRKHIKLKHDGTLPFHGFPQRDDVVKWTSSISRHCRNGQLSEALMAFFLMRSANIEPNHVTFVTLLSACADFPSDAFGLGLAVHGYICKLGFEDRNVALGTAVIDMYAKCGDMDSAEKVFHQMTCANLGGLGHGLWVHRYVLVKDFSKNVRVNNSLIDMYARCGSISLAAQVFEEMHNRSIVSWNSIIVGFAINGYAAEALEHFTLMGKAGLQPDGVTFTGALTACSHAGKVSEGLQCFDKMRKVYGISPRVEHYGCIIDLLSRTGQLDKAFKLIKRMPMKPNEVILGSLLAACRVHGNVVLAERLMGYLLELKPDSDSNFVLLSNIYATHGRWDGVGQVRKAMKKLGIRKRPGVSSVEISGTVHEFVAGDNSHSYSDDILNMLGQLTAELKLYGYVPEVTTGGSEND</sequence>
<name>A0AAV7EPP4_ARIFI</name>
<accession>A0AAV7EPP4</accession>
<dbReference type="NCBIfam" id="TIGR00756">
    <property type="entry name" value="PPR"/>
    <property type="match status" value="5"/>
</dbReference>
<comment type="caution">
    <text evidence="4">The sequence shown here is derived from an EMBL/GenBank/DDBJ whole genome shotgun (WGS) entry which is preliminary data.</text>
</comment>
<feature type="compositionally biased region" description="Low complexity" evidence="3">
    <location>
        <begin position="10"/>
        <end position="23"/>
    </location>
</feature>
<dbReference type="EMBL" id="JAINDJ010000004">
    <property type="protein sequence ID" value="KAG9450396.1"/>
    <property type="molecule type" value="Genomic_DNA"/>
</dbReference>
<dbReference type="Gene3D" id="1.25.40.10">
    <property type="entry name" value="Tetratricopeptide repeat domain"/>
    <property type="match status" value="3"/>
</dbReference>
<evidence type="ECO:0000256" key="2">
    <source>
        <dbReference type="PROSITE-ProRule" id="PRU00708"/>
    </source>
</evidence>
<feature type="region of interest" description="Disordered" evidence="3">
    <location>
        <begin position="1"/>
        <end position="26"/>
    </location>
</feature>
<organism evidence="4 5">
    <name type="scientific">Aristolochia fimbriata</name>
    <name type="common">White veined hardy Dutchman's pipe vine</name>
    <dbReference type="NCBI Taxonomy" id="158543"/>
    <lineage>
        <taxon>Eukaryota</taxon>
        <taxon>Viridiplantae</taxon>
        <taxon>Streptophyta</taxon>
        <taxon>Embryophyta</taxon>
        <taxon>Tracheophyta</taxon>
        <taxon>Spermatophyta</taxon>
        <taxon>Magnoliopsida</taxon>
        <taxon>Magnoliidae</taxon>
        <taxon>Piperales</taxon>
        <taxon>Aristolochiaceae</taxon>
        <taxon>Aristolochia</taxon>
    </lineage>
</organism>
<dbReference type="AlphaFoldDB" id="A0AAV7EPP4"/>
<evidence type="ECO:0008006" key="6">
    <source>
        <dbReference type="Google" id="ProtNLM"/>
    </source>
</evidence>
<dbReference type="InterPro" id="IPR046960">
    <property type="entry name" value="PPR_At4g14850-like_plant"/>
</dbReference>
<evidence type="ECO:0000313" key="5">
    <source>
        <dbReference type="Proteomes" id="UP000825729"/>
    </source>
</evidence>
<dbReference type="FunFam" id="1.25.40.10:FF:000144">
    <property type="entry name" value="Pentatricopeptide repeat-containing protein, mitochondrial"/>
    <property type="match status" value="1"/>
</dbReference>
<dbReference type="GO" id="GO:0003723">
    <property type="term" value="F:RNA binding"/>
    <property type="evidence" value="ECO:0007669"/>
    <property type="project" value="InterPro"/>
</dbReference>
<proteinExistence type="predicted"/>
<dbReference type="InterPro" id="IPR011990">
    <property type="entry name" value="TPR-like_helical_dom_sf"/>
</dbReference>
<dbReference type="Pfam" id="PF13041">
    <property type="entry name" value="PPR_2"/>
    <property type="match status" value="2"/>
</dbReference>
<protein>
    <recommendedName>
        <fullName evidence="6">Pentatricopeptide repeat-containing protein</fullName>
    </recommendedName>
</protein>
<feature type="repeat" description="PPR" evidence="2">
    <location>
        <begin position="47"/>
        <end position="81"/>
    </location>
</feature>
<dbReference type="FunFam" id="1.25.40.10:FF:000366">
    <property type="entry name" value="Pentatricopeptide (PPR) repeat-containing protein"/>
    <property type="match status" value="1"/>
</dbReference>
<evidence type="ECO:0000313" key="4">
    <source>
        <dbReference type="EMBL" id="KAG9450396.1"/>
    </source>
</evidence>
<dbReference type="InterPro" id="IPR046848">
    <property type="entry name" value="E_motif"/>
</dbReference>
<dbReference type="PANTHER" id="PTHR47926">
    <property type="entry name" value="PENTATRICOPEPTIDE REPEAT-CONTAINING PROTEIN"/>
    <property type="match status" value="1"/>
</dbReference>
<evidence type="ECO:0000256" key="1">
    <source>
        <dbReference type="ARBA" id="ARBA00022737"/>
    </source>
</evidence>
<dbReference type="InterPro" id="IPR002885">
    <property type="entry name" value="PPR_rpt"/>
</dbReference>
<feature type="repeat" description="PPR" evidence="2">
    <location>
        <begin position="204"/>
        <end position="238"/>
    </location>
</feature>
<dbReference type="GO" id="GO:0009451">
    <property type="term" value="P:RNA modification"/>
    <property type="evidence" value="ECO:0007669"/>
    <property type="project" value="InterPro"/>
</dbReference>
<keyword evidence="1" id="KW-0677">Repeat</keyword>
<gene>
    <name evidence="4" type="ORF">H6P81_010361</name>
</gene>
<dbReference type="PROSITE" id="PS51375">
    <property type="entry name" value="PPR"/>
    <property type="match status" value="3"/>
</dbReference>
<dbReference type="Pfam" id="PF01535">
    <property type="entry name" value="PPR"/>
    <property type="match status" value="2"/>
</dbReference>
<reference evidence="4 5" key="1">
    <citation type="submission" date="2021-07" db="EMBL/GenBank/DDBJ databases">
        <title>The Aristolochia fimbriata genome: insights into angiosperm evolution, floral development and chemical biosynthesis.</title>
        <authorList>
            <person name="Jiao Y."/>
        </authorList>
    </citation>
    <scope>NUCLEOTIDE SEQUENCE [LARGE SCALE GENOMIC DNA]</scope>
    <source>
        <strain evidence="4">IBCAS-2021</strain>
        <tissue evidence="4">Leaf</tissue>
    </source>
</reference>
<dbReference type="Proteomes" id="UP000825729">
    <property type="component" value="Unassembled WGS sequence"/>
</dbReference>
<evidence type="ECO:0000256" key="3">
    <source>
        <dbReference type="SAM" id="MobiDB-lite"/>
    </source>
</evidence>
<dbReference type="PANTHER" id="PTHR47926:SF510">
    <property type="entry name" value="PENTATRICOPEPTIDE REPEAT-CONTAINING PROTEIN"/>
    <property type="match status" value="1"/>
</dbReference>
<keyword evidence="5" id="KW-1185">Reference proteome</keyword>
<feature type="repeat" description="PPR" evidence="2">
    <location>
        <begin position="173"/>
        <end position="203"/>
    </location>
</feature>